<evidence type="ECO:0000256" key="5">
    <source>
        <dbReference type="ARBA" id="ARBA00023049"/>
    </source>
</evidence>
<evidence type="ECO:0000256" key="7">
    <source>
        <dbReference type="SAM" id="SignalP"/>
    </source>
</evidence>
<keyword evidence="5 6" id="KW-0482">Metalloprotease</keyword>
<dbReference type="InterPro" id="IPR051156">
    <property type="entry name" value="Mito/Outer_Membr_Metalloprot"/>
</dbReference>
<comment type="caution">
    <text evidence="9">The sequence shown here is derived from an EMBL/GenBank/DDBJ whole genome shotgun (WGS) entry which is preliminary data.</text>
</comment>
<dbReference type="Gene3D" id="3.30.2010.10">
    <property type="entry name" value="Metalloproteases ('zincins'), catalytic domain"/>
    <property type="match status" value="1"/>
</dbReference>
<feature type="domain" description="Peptidase M48" evidence="8">
    <location>
        <begin position="56"/>
        <end position="235"/>
    </location>
</feature>
<evidence type="ECO:0000256" key="3">
    <source>
        <dbReference type="ARBA" id="ARBA00022801"/>
    </source>
</evidence>
<dbReference type="STRING" id="1123756.MGEO_18580"/>
<dbReference type="InterPro" id="IPR001915">
    <property type="entry name" value="Peptidase_M48"/>
</dbReference>
<sequence length="239" mass="25365">MRWLVLLAFAVLAACDVATTASPGAARPQSSAPQLTEQEARSRAGIAARQFVSVVETVEPVAERECRMMAPRANCDFQIVVDDRPGQPPNAFQTVDRNGRPILAFNLGLIASVENADELAFVMGHEAAHHVLGHLGRTQQNAAVGAVILSGLVALGGADAAAVQSAEQIGASLGARTYSKDFELEADRLGTIITARAGYNPVRGAQFFNRIPDPGNRFLGSHPPNAARMEMVRRTAEGL</sequence>
<protein>
    <submittedName>
        <fullName evidence="9">Peptidase M48</fullName>
    </submittedName>
</protein>
<dbReference type="GO" id="GO:0004222">
    <property type="term" value="F:metalloendopeptidase activity"/>
    <property type="evidence" value="ECO:0007669"/>
    <property type="project" value="InterPro"/>
</dbReference>
<dbReference type="GO" id="GO:0051603">
    <property type="term" value="P:proteolysis involved in protein catabolic process"/>
    <property type="evidence" value="ECO:0007669"/>
    <property type="project" value="TreeGrafter"/>
</dbReference>
<keyword evidence="1 6" id="KW-0645">Protease</keyword>
<evidence type="ECO:0000256" key="6">
    <source>
        <dbReference type="RuleBase" id="RU003983"/>
    </source>
</evidence>
<dbReference type="GO" id="GO:0016020">
    <property type="term" value="C:membrane"/>
    <property type="evidence" value="ECO:0007669"/>
    <property type="project" value="TreeGrafter"/>
</dbReference>
<keyword evidence="4 6" id="KW-0862">Zinc</keyword>
<dbReference type="AlphaFoldDB" id="A0A1X4NDJ6"/>
<evidence type="ECO:0000256" key="2">
    <source>
        <dbReference type="ARBA" id="ARBA00022723"/>
    </source>
</evidence>
<dbReference type="Proteomes" id="UP000193926">
    <property type="component" value="Unassembled WGS sequence"/>
</dbReference>
<dbReference type="PANTHER" id="PTHR22726:SF1">
    <property type="entry name" value="METALLOENDOPEPTIDASE OMA1, MITOCHONDRIAL"/>
    <property type="match status" value="1"/>
</dbReference>
<feature type="signal peptide" evidence="7">
    <location>
        <begin position="1"/>
        <end position="20"/>
    </location>
</feature>
<dbReference type="PROSITE" id="PS51257">
    <property type="entry name" value="PROKAR_LIPOPROTEIN"/>
    <property type="match status" value="1"/>
</dbReference>
<organism evidence="9 10">
    <name type="scientific">Marivita geojedonensis</name>
    <dbReference type="NCBI Taxonomy" id="1123756"/>
    <lineage>
        <taxon>Bacteria</taxon>
        <taxon>Pseudomonadati</taxon>
        <taxon>Pseudomonadota</taxon>
        <taxon>Alphaproteobacteria</taxon>
        <taxon>Rhodobacterales</taxon>
        <taxon>Roseobacteraceae</taxon>
        <taxon>Marivita</taxon>
    </lineage>
</organism>
<dbReference type="CDD" id="cd07324">
    <property type="entry name" value="M48C_Oma1-like"/>
    <property type="match status" value="1"/>
</dbReference>
<proteinExistence type="inferred from homology"/>
<keyword evidence="10" id="KW-1185">Reference proteome</keyword>
<keyword evidence="2" id="KW-0479">Metal-binding</keyword>
<keyword evidence="7" id="KW-0732">Signal</keyword>
<accession>A0A1X4NDJ6</accession>
<evidence type="ECO:0000313" key="9">
    <source>
        <dbReference type="EMBL" id="OSQ44947.1"/>
    </source>
</evidence>
<keyword evidence="3 6" id="KW-0378">Hydrolase</keyword>
<comment type="similarity">
    <text evidence="6">Belongs to the peptidase M48 family.</text>
</comment>
<dbReference type="PANTHER" id="PTHR22726">
    <property type="entry name" value="METALLOENDOPEPTIDASE OMA1"/>
    <property type="match status" value="1"/>
</dbReference>
<evidence type="ECO:0000259" key="8">
    <source>
        <dbReference type="Pfam" id="PF01435"/>
    </source>
</evidence>
<dbReference type="EMBL" id="JFKC01000028">
    <property type="protein sequence ID" value="OSQ44947.1"/>
    <property type="molecule type" value="Genomic_DNA"/>
</dbReference>
<dbReference type="GO" id="GO:0046872">
    <property type="term" value="F:metal ion binding"/>
    <property type="evidence" value="ECO:0007669"/>
    <property type="project" value="UniProtKB-KW"/>
</dbReference>
<dbReference type="OrthoDB" id="7338723at2"/>
<reference evidence="9 10" key="1">
    <citation type="submission" date="2014-03" db="EMBL/GenBank/DDBJ databases">
        <title>The draft genome sequence of Marivita geojedonensis KCTC 23882.</title>
        <authorList>
            <person name="Lai Q."/>
            <person name="Shao Z."/>
        </authorList>
    </citation>
    <scope>NUCLEOTIDE SEQUENCE [LARGE SCALE GENOMIC DNA]</scope>
    <source>
        <strain evidence="9 10">DPG-138</strain>
    </source>
</reference>
<dbReference type="RefSeq" id="WP_085641217.1">
    <property type="nucleotide sequence ID" value="NZ_JFKC01000028.1"/>
</dbReference>
<evidence type="ECO:0000256" key="4">
    <source>
        <dbReference type="ARBA" id="ARBA00022833"/>
    </source>
</evidence>
<feature type="chain" id="PRO_5013208178" evidence="7">
    <location>
        <begin position="21"/>
        <end position="239"/>
    </location>
</feature>
<comment type="cofactor">
    <cofactor evidence="6">
        <name>Zn(2+)</name>
        <dbReference type="ChEBI" id="CHEBI:29105"/>
    </cofactor>
    <text evidence="6">Binds 1 zinc ion per subunit.</text>
</comment>
<evidence type="ECO:0000256" key="1">
    <source>
        <dbReference type="ARBA" id="ARBA00022670"/>
    </source>
</evidence>
<name>A0A1X4NDJ6_9RHOB</name>
<evidence type="ECO:0000313" key="10">
    <source>
        <dbReference type="Proteomes" id="UP000193926"/>
    </source>
</evidence>
<gene>
    <name evidence="9" type="ORF">MGEO_18580</name>
</gene>
<dbReference type="Pfam" id="PF01435">
    <property type="entry name" value="Peptidase_M48"/>
    <property type="match status" value="1"/>
</dbReference>